<comment type="caution">
    <text evidence="8">The sequence shown here is derived from an EMBL/GenBank/DDBJ whole genome shotgun (WGS) entry which is preliminary data.</text>
</comment>
<keyword evidence="9" id="KW-1185">Reference proteome</keyword>
<protein>
    <submittedName>
        <fullName evidence="8">Aa_trans-domain-containing protein</fullName>
    </submittedName>
</protein>
<feature type="transmembrane region" description="Helical" evidence="5">
    <location>
        <begin position="143"/>
        <end position="171"/>
    </location>
</feature>
<feature type="transmembrane region" description="Helical" evidence="5">
    <location>
        <begin position="274"/>
        <end position="293"/>
    </location>
</feature>
<evidence type="ECO:0000313" key="8">
    <source>
        <dbReference type="EMBL" id="GFH57286.1"/>
    </source>
</evidence>
<feature type="transmembrane region" description="Helical" evidence="5">
    <location>
        <begin position="100"/>
        <end position="122"/>
    </location>
</feature>
<sequence>MRVLRLNVATTALLMLSFSEIMRDSSSTVNAIKLNPPKALISKNKDLLEPLLPSKDIIARGGAKSEENGTASFATSVFNLANNVAGAGLLTLAAGKAAGAAGWAPAIAICCTLAMMSARTFIMIGKACELTGEKTFKGLWGKAFGESTAFIVDSIVFIQCFLSSTIYIGLLGDIFSALLKNVGSIPDVLKSRSGIIVSVAATILFPLNLIRNLSALAFTSILGLCAVVYTIFFMVFRALDGSYSINPASLGKFIADKVITAPSFEGSTLWNIDFRSLVLISNFGLAFIAHYNAPSYYREMKKETPESFPRMVMTSYTILSLIYVAAMCSGYATFGDTSRGNILLNYHPKDVLAFLGRIATGASVIFGFPLVSNGAREGLKNASSAFGFPAVADPKNHVPLVLTMLTFSSILAILVDDIKVIAGFSGAAMGSFLVYMCPPLVYVTILKKMFGKDSDEYRIGKRSLMFVPFGVFIAIMGVTMTYKSIQ</sequence>
<feature type="transmembrane region" description="Helical" evidence="5">
    <location>
        <begin position="464"/>
        <end position="482"/>
    </location>
</feature>
<reference evidence="8 9" key="1">
    <citation type="journal article" date="2021" name="Sci. Rep.">
        <title>The genome of the diatom Chaetoceros tenuissimus carries an ancient integrated fragment of an extant virus.</title>
        <authorList>
            <person name="Hongo Y."/>
            <person name="Kimura K."/>
            <person name="Takaki Y."/>
            <person name="Yoshida Y."/>
            <person name="Baba S."/>
            <person name="Kobayashi G."/>
            <person name="Nagasaki K."/>
            <person name="Hano T."/>
            <person name="Tomaru Y."/>
        </authorList>
    </citation>
    <scope>NUCLEOTIDE SEQUENCE [LARGE SCALE GENOMIC DNA]</scope>
    <source>
        <strain evidence="8 9">NIES-3715</strain>
    </source>
</reference>
<evidence type="ECO:0000256" key="2">
    <source>
        <dbReference type="ARBA" id="ARBA00022692"/>
    </source>
</evidence>
<feature type="chain" id="PRO_5041963273" evidence="6">
    <location>
        <begin position="20"/>
        <end position="486"/>
    </location>
</feature>
<name>A0AAD3HBL0_9STRA</name>
<dbReference type="InterPro" id="IPR013057">
    <property type="entry name" value="AA_transpt_TM"/>
</dbReference>
<dbReference type="Proteomes" id="UP001054902">
    <property type="component" value="Unassembled WGS sequence"/>
</dbReference>
<feature type="transmembrane region" description="Helical" evidence="5">
    <location>
        <begin position="354"/>
        <end position="375"/>
    </location>
</feature>
<feature type="domain" description="Amino acid transporter transmembrane" evidence="7">
    <location>
        <begin position="70"/>
        <end position="482"/>
    </location>
</feature>
<dbReference type="AlphaFoldDB" id="A0AAD3HBL0"/>
<keyword evidence="2 5" id="KW-0812">Transmembrane</keyword>
<evidence type="ECO:0000256" key="6">
    <source>
        <dbReference type="SAM" id="SignalP"/>
    </source>
</evidence>
<dbReference type="Pfam" id="PF01490">
    <property type="entry name" value="Aa_trans"/>
    <property type="match status" value="1"/>
</dbReference>
<comment type="subcellular location">
    <subcellularLocation>
        <location evidence="1">Membrane</location>
        <topology evidence="1">Multi-pass membrane protein</topology>
    </subcellularLocation>
</comment>
<proteinExistence type="predicted"/>
<keyword evidence="6" id="KW-0732">Signal</keyword>
<dbReference type="GO" id="GO:0016020">
    <property type="term" value="C:membrane"/>
    <property type="evidence" value="ECO:0007669"/>
    <property type="project" value="UniProtKB-SubCell"/>
</dbReference>
<dbReference type="EMBL" id="BLLK01000058">
    <property type="protein sequence ID" value="GFH57286.1"/>
    <property type="molecule type" value="Genomic_DNA"/>
</dbReference>
<organism evidence="8 9">
    <name type="scientific">Chaetoceros tenuissimus</name>
    <dbReference type="NCBI Taxonomy" id="426638"/>
    <lineage>
        <taxon>Eukaryota</taxon>
        <taxon>Sar</taxon>
        <taxon>Stramenopiles</taxon>
        <taxon>Ochrophyta</taxon>
        <taxon>Bacillariophyta</taxon>
        <taxon>Coscinodiscophyceae</taxon>
        <taxon>Chaetocerotophycidae</taxon>
        <taxon>Chaetocerotales</taxon>
        <taxon>Chaetocerotaceae</taxon>
        <taxon>Chaetoceros</taxon>
    </lineage>
</organism>
<feature type="transmembrane region" description="Helical" evidence="5">
    <location>
        <begin position="421"/>
        <end position="443"/>
    </location>
</feature>
<feature type="transmembrane region" description="Helical" evidence="5">
    <location>
        <begin position="314"/>
        <end position="334"/>
    </location>
</feature>
<dbReference type="PANTHER" id="PTHR22950">
    <property type="entry name" value="AMINO ACID TRANSPORTER"/>
    <property type="match status" value="1"/>
</dbReference>
<feature type="transmembrane region" description="Helical" evidence="5">
    <location>
        <begin position="216"/>
        <end position="236"/>
    </location>
</feature>
<feature type="transmembrane region" description="Helical" evidence="5">
    <location>
        <begin position="191"/>
        <end position="209"/>
    </location>
</feature>
<evidence type="ECO:0000256" key="3">
    <source>
        <dbReference type="ARBA" id="ARBA00022989"/>
    </source>
</evidence>
<keyword evidence="3 5" id="KW-1133">Transmembrane helix</keyword>
<evidence type="ECO:0000259" key="7">
    <source>
        <dbReference type="Pfam" id="PF01490"/>
    </source>
</evidence>
<keyword evidence="4 5" id="KW-0472">Membrane</keyword>
<feature type="transmembrane region" description="Helical" evidence="5">
    <location>
        <begin position="396"/>
        <end position="415"/>
    </location>
</feature>
<evidence type="ECO:0000256" key="1">
    <source>
        <dbReference type="ARBA" id="ARBA00004141"/>
    </source>
</evidence>
<dbReference type="PANTHER" id="PTHR22950:SF652">
    <property type="entry name" value="TRANSMEMBRANE AMINO ACID TRANSPORTER FAMILY PROTEIN"/>
    <property type="match status" value="1"/>
</dbReference>
<accession>A0AAD3HBL0</accession>
<dbReference type="GO" id="GO:0015179">
    <property type="term" value="F:L-amino acid transmembrane transporter activity"/>
    <property type="evidence" value="ECO:0007669"/>
    <property type="project" value="TreeGrafter"/>
</dbReference>
<feature type="signal peptide" evidence="6">
    <location>
        <begin position="1"/>
        <end position="19"/>
    </location>
</feature>
<evidence type="ECO:0000256" key="5">
    <source>
        <dbReference type="SAM" id="Phobius"/>
    </source>
</evidence>
<gene>
    <name evidence="8" type="ORF">CTEN210_13762</name>
</gene>
<evidence type="ECO:0000313" key="9">
    <source>
        <dbReference type="Proteomes" id="UP001054902"/>
    </source>
</evidence>
<evidence type="ECO:0000256" key="4">
    <source>
        <dbReference type="ARBA" id="ARBA00023136"/>
    </source>
</evidence>